<keyword evidence="2" id="KW-0472">Membrane</keyword>
<dbReference type="Proteomes" id="UP001164374">
    <property type="component" value="Unassembled WGS sequence"/>
</dbReference>
<evidence type="ECO:0000313" key="3">
    <source>
        <dbReference type="EMBL" id="MCT7315414.1"/>
    </source>
</evidence>
<evidence type="ECO:0000313" key="4">
    <source>
        <dbReference type="Proteomes" id="UP001164374"/>
    </source>
</evidence>
<organism evidence="3 4">
    <name type="scientific">Ralstonia mojiangensis</name>
    <dbReference type="NCBI Taxonomy" id="2953895"/>
    <lineage>
        <taxon>Bacteria</taxon>
        <taxon>Pseudomonadati</taxon>
        <taxon>Pseudomonadota</taxon>
        <taxon>Betaproteobacteria</taxon>
        <taxon>Burkholderiales</taxon>
        <taxon>Burkholderiaceae</taxon>
        <taxon>Ralstonia</taxon>
    </lineage>
</organism>
<proteinExistence type="predicted"/>
<evidence type="ECO:0000256" key="2">
    <source>
        <dbReference type="SAM" id="Phobius"/>
    </source>
</evidence>
<keyword evidence="2" id="KW-0812">Transmembrane</keyword>
<keyword evidence="2" id="KW-1133">Transmembrane helix</keyword>
<feature type="compositionally biased region" description="Basic and acidic residues" evidence="1">
    <location>
        <begin position="42"/>
        <end position="53"/>
    </location>
</feature>
<reference evidence="3" key="1">
    <citation type="journal article" date="2023" name="Front. Microbiol.">
        <title>Ralstonia chuxiongensis sp. nov., Ralstonia mojiangensis sp. nov., and Ralstonia soli sp. nov., isolated from tobacco fields, are three novel species in the family Burkholderiaceae.</title>
        <authorList>
            <person name="Lu C.H."/>
            <person name="Zhang Y.Y."/>
            <person name="Jiang N."/>
            <person name="Chen W."/>
            <person name="Shao X."/>
            <person name="Zhao Z.M."/>
            <person name="Lu W.L."/>
            <person name="Hu X."/>
            <person name="Xi Y.X."/>
            <person name="Zou S.Y."/>
            <person name="Wei Q.J."/>
            <person name="Lin Z.L."/>
            <person name="Gong L."/>
            <person name="Gai X.T."/>
            <person name="Zhang L.Q."/>
            <person name="Li J.Y."/>
            <person name="Jin Y."/>
            <person name="Xia Z.Y."/>
        </authorList>
    </citation>
    <scope>NUCLEOTIDE SEQUENCE</scope>
    <source>
        <strain evidence="3">22TCCZM01-4</strain>
    </source>
</reference>
<dbReference type="AlphaFoldDB" id="A0AAE3I0K4"/>
<name>A0AAE3I0K4_9RALS</name>
<gene>
    <name evidence="3" type="ORF">N5I87_05315</name>
</gene>
<sequence>MTWVDIKGLRSGWRLAHVGVIASPRVSGNCNRPLAASQRRGAARDEPPREQHTARRQGGLPEAHLGGYVAALVAGTVVTAVPLAVMKRRVAEAPEMAPDVKEAVHIARLLCLKNA</sequence>
<evidence type="ECO:0000256" key="1">
    <source>
        <dbReference type="SAM" id="MobiDB-lite"/>
    </source>
</evidence>
<accession>A0AAE3I0K4</accession>
<feature type="region of interest" description="Disordered" evidence="1">
    <location>
        <begin position="29"/>
        <end position="60"/>
    </location>
</feature>
<feature type="transmembrane region" description="Helical" evidence="2">
    <location>
        <begin position="65"/>
        <end position="86"/>
    </location>
</feature>
<reference evidence="3" key="2">
    <citation type="submission" date="2023-02" db="EMBL/GenBank/DDBJ databases">
        <authorList>
            <person name="Lu C.-H."/>
        </authorList>
    </citation>
    <scope>NUCLEOTIDE SEQUENCE</scope>
    <source>
        <strain evidence="3">22TCCZM01-4</strain>
    </source>
</reference>
<dbReference type="RefSeq" id="WP_260799129.1">
    <property type="nucleotide sequence ID" value="NZ_JAOCQJ010000002.1"/>
</dbReference>
<comment type="caution">
    <text evidence="3">The sequence shown here is derived from an EMBL/GenBank/DDBJ whole genome shotgun (WGS) entry which is preliminary data.</text>
</comment>
<dbReference type="EMBL" id="JAOCQJ010000002">
    <property type="protein sequence ID" value="MCT7315414.1"/>
    <property type="molecule type" value="Genomic_DNA"/>
</dbReference>
<protein>
    <submittedName>
        <fullName evidence="3">Uncharacterized protein</fullName>
    </submittedName>
</protein>